<organism evidence="3 4">
    <name type="scientific">Amycolatopsis silviterrae</name>
    <dbReference type="NCBI Taxonomy" id="1656914"/>
    <lineage>
        <taxon>Bacteria</taxon>
        <taxon>Bacillati</taxon>
        <taxon>Actinomycetota</taxon>
        <taxon>Actinomycetes</taxon>
        <taxon>Pseudonocardiales</taxon>
        <taxon>Pseudonocardiaceae</taxon>
        <taxon>Amycolatopsis</taxon>
    </lineage>
</organism>
<dbReference type="InterPro" id="IPR012337">
    <property type="entry name" value="RNaseH-like_sf"/>
</dbReference>
<dbReference type="InterPro" id="IPR029024">
    <property type="entry name" value="TerB-like"/>
</dbReference>
<keyword evidence="1" id="KW-0472">Membrane</keyword>
<protein>
    <submittedName>
        <fullName evidence="3">3'-5' exonuclease</fullName>
    </submittedName>
</protein>
<dbReference type="CDD" id="cd00027">
    <property type="entry name" value="BRCT"/>
    <property type="match status" value="1"/>
</dbReference>
<dbReference type="Gene3D" id="3.30.420.10">
    <property type="entry name" value="Ribonuclease H-like superfamily/Ribonuclease H"/>
    <property type="match status" value="1"/>
</dbReference>
<keyword evidence="1" id="KW-1133">Transmembrane helix</keyword>
<feature type="domain" description="Exonuclease" evidence="2">
    <location>
        <begin position="22"/>
        <end position="181"/>
    </location>
</feature>
<dbReference type="InterPro" id="IPR036397">
    <property type="entry name" value="RNaseH_sf"/>
</dbReference>
<keyword evidence="1" id="KW-0812">Transmembrane</keyword>
<proteinExistence type="predicted"/>
<keyword evidence="3" id="KW-0540">Nuclease</keyword>
<dbReference type="Proteomes" id="UP001597483">
    <property type="component" value="Unassembled WGS sequence"/>
</dbReference>
<reference evidence="4" key="1">
    <citation type="journal article" date="2019" name="Int. J. Syst. Evol. Microbiol.">
        <title>The Global Catalogue of Microorganisms (GCM) 10K type strain sequencing project: providing services to taxonomists for standard genome sequencing and annotation.</title>
        <authorList>
            <consortium name="The Broad Institute Genomics Platform"/>
            <consortium name="The Broad Institute Genome Sequencing Center for Infectious Disease"/>
            <person name="Wu L."/>
            <person name="Ma J."/>
        </authorList>
    </citation>
    <scope>NUCLEOTIDE SEQUENCE [LARGE SCALE GENOMIC DNA]</scope>
    <source>
        <strain evidence="4">CGMCC 4.7641</strain>
    </source>
</reference>
<evidence type="ECO:0000313" key="4">
    <source>
        <dbReference type="Proteomes" id="UP001597483"/>
    </source>
</evidence>
<dbReference type="InterPro" id="IPR013520">
    <property type="entry name" value="Ribonucl_H"/>
</dbReference>
<dbReference type="SUPFAM" id="SSF53098">
    <property type="entry name" value="Ribonuclease H-like"/>
    <property type="match status" value="1"/>
</dbReference>
<name>A0ABW5H3H4_9PSEU</name>
<feature type="transmembrane region" description="Helical" evidence="1">
    <location>
        <begin position="427"/>
        <end position="446"/>
    </location>
</feature>
<dbReference type="EMBL" id="JBHUKS010000004">
    <property type="protein sequence ID" value="MFD2467357.1"/>
    <property type="molecule type" value="Genomic_DNA"/>
</dbReference>
<comment type="caution">
    <text evidence="3">The sequence shown here is derived from an EMBL/GenBank/DDBJ whole genome shotgun (WGS) entry which is preliminary data.</text>
</comment>
<evidence type="ECO:0000313" key="3">
    <source>
        <dbReference type="EMBL" id="MFD2467357.1"/>
    </source>
</evidence>
<dbReference type="RefSeq" id="WP_378301920.1">
    <property type="nucleotide sequence ID" value="NZ_JBHUKS010000004.1"/>
</dbReference>
<dbReference type="SMART" id="SM00479">
    <property type="entry name" value="EXOIII"/>
    <property type="match status" value="1"/>
</dbReference>
<sequence>MAELIERLSLSSTGQVPVRGTEFTAIDVKTTGLHAGRVLEIAAIRFRGDGTFLGEFATVVAADANRRNPHRITAAELAGAPAFGDVLGPVLDLLQDAVVVANDLAAVDGLLAEIDQLGVRLPPLPGISLRDTARATLPLPNYRLATIARAFGIEDFPGYLAEPAARACAQAMIALVGTHGLRLATPVRFPELPRYATGAAALRRPVAGAGKGWMAEAVDRVSAGDGGPVAQAYLDLLAEAVGDEFLADEEVSALASVAAEAGMPAAEVQRLHAGFVGELRWVAESDGVVTPVEYRELCQVADALGALEVVVDLKTTATGHKPTRVLVLGATADADQLRARVLSEGFQLAKNLTGSVTHLVYDSGVRDSEPRLSRALELGARVVPLDEAPVLLGFERGPKPQTRNQTTRFAQAAPAPIPAGNLTPGRVLMGLGLALMVITVAVMFGGAGLGPGIVLAVLAIGALLGGWYLDETKRAASAG</sequence>
<dbReference type="GO" id="GO:0004527">
    <property type="term" value="F:exonuclease activity"/>
    <property type="evidence" value="ECO:0007669"/>
    <property type="project" value="UniProtKB-KW"/>
</dbReference>
<keyword evidence="4" id="KW-1185">Reference proteome</keyword>
<evidence type="ECO:0000256" key="1">
    <source>
        <dbReference type="SAM" id="Phobius"/>
    </source>
</evidence>
<evidence type="ECO:0000259" key="2">
    <source>
        <dbReference type="SMART" id="SM00479"/>
    </source>
</evidence>
<keyword evidence="3" id="KW-0269">Exonuclease</keyword>
<dbReference type="SUPFAM" id="SSF158682">
    <property type="entry name" value="TerB-like"/>
    <property type="match status" value="1"/>
</dbReference>
<accession>A0ABW5H3H4</accession>
<gene>
    <name evidence="3" type="ORF">ACFSVL_08145</name>
</gene>
<keyword evidence="3" id="KW-0378">Hydrolase</keyword>